<evidence type="ECO:0000256" key="2">
    <source>
        <dbReference type="SAM" id="MobiDB-lite"/>
    </source>
</evidence>
<dbReference type="InterPro" id="IPR038141">
    <property type="entry name" value="YutD-like_sf"/>
</dbReference>
<dbReference type="GeneID" id="49611719"/>
<feature type="region of interest" description="Disordered" evidence="2">
    <location>
        <begin position="136"/>
        <end position="201"/>
    </location>
</feature>
<gene>
    <name evidence="3" type="ORF">LTWDN19_08350</name>
    <name evidence="4" type="ORF">PSR33_08175</name>
</gene>
<sequence length="201" mass="23848">MADTKNSPKIAKKVTKAIEKEMIASAKQPEVPQHVVMKTETTLEIDKCAYEVVVNYREGFDAEKLNERYNEVLAKYDYIVADWGFEQLRLKGFYKATNKRANKDQLINTLQDYLYEYCNFGCAYFVLERQGKPIIKNENRRSNRQRGQQRRRRQKPGFTERKVTDNKQKVTKERPQKAVTENQKSVNKRHFKIRPLEHNKK</sequence>
<name>A0A0B2XBV5_LATCU</name>
<feature type="compositionally biased region" description="Basic residues" evidence="2">
    <location>
        <begin position="142"/>
        <end position="155"/>
    </location>
</feature>
<evidence type="ECO:0000313" key="3">
    <source>
        <dbReference type="EMBL" id="BCX30268.1"/>
    </source>
</evidence>
<keyword evidence="4" id="KW-0614">Plasmid</keyword>
<evidence type="ECO:0000313" key="4">
    <source>
        <dbReference type="EMBL" id="WDC93093.1"/>
    </source>
</evidence>
<evidence type="ECO:0000313" key="5">
    <source>
        <dbReference type="Proteomes" id="UP000825100"/>
    </source>
</evidence>
<protein>
    <submittedName>
        <fullName evidence="3">Transcriptional regulator</fullName>
    </submittedName>
    <submittedName>
        <fullName evidence="4">YutD family protein</fullName>
    </submittedName>
</protein>
<keyword evidence="5" id="KW-1185">Reference proteome</keyword>
<dbReference type="RefSeq" id="WP_052202757.1">
    <property type="nucleotide sequence ID" value="NZ_AP024685.1"/>
</dbReference>
<evidence type="ECO:0000256" key="1">
    <source>
        <dbReference type="PIRSR" id="PIRSR012565-1"/>
    </source>
</evidence>
<dbReference type="Gene3D" id="3.50.4.20">
    <property type="match status" value="1"/>
</dbReference>
<dbReference type="EMBL" id="CP117684">
    <property type="protein sequence ID" value="WDC93093.1"/>
    <property type="molecule type" value="Genomic_DNA"/>
</dbReference>
<dbReference type="InterPro" id="IPR009370">
    <property type="entry name" value="YutD-like"/>
</dbReference>
<dbReference type="PIRSF" id="PIRSF012565">
    <property type="entry name" value="DUF1027"/>
    <property type="match status" value="1"/>
</dbReference>
<accession>A0A0B2XBV5</accession>
<organism evidence="4 6">
    <name type="scientific">Latilactobacillus curvatus</name>
    <name type="common">Lactobacillus curvatus</name>
    <dbReference type="NCBI Taxonomy" id="28038"/>
    <lineage>
        <taxon>Bacteria</taxon>
        <taxon>Bacillati</taxon>
        <taxon>Bacillota</taxon>
        <taxon>Bacilli</taxon>
        <taxon>Lactobacillales</taxon>
        <taxon>Lactobacillaceae</taxon>
        <taxon>Latilactobacillus</taxon>
    </lineage>
</organism>
<dbReference type="OrthoDB" id="1650379at2"/>
<dbReference type="Proteomes" id="UP001215533">
    <property type="component" value="Plasmid p1_CACC879"/>
</dbReference>
<dbReference type="AlphaFoldDB" id="A0A0B2XBV5"/>
<proteinExistence type="predicted"/>
<reference evidence="3 5" key="1">
    <citation type="submission" date="2021-05" db="EMBL/GenBank/DDBJ databases">
        <title>Complete Genome Sequence of Latilactobacillus sp. Strain WDN19, a High D-Aspartate-producing Lactic Acid Bacterium Isolated from a Japanese Pickle.</title>
        <authorList>
            <person name="Kajitani K."/>
            <person name="Takahashi S."/>
        </authorList>
    </citation>
    <scope>NUCLEOTIDE SEQUENCE [LARGE SCALE GENOMIC DNA]</scope>
    <source>
        <strain evidence="3 5">WDN19</strain>
    </source>
</reference>
<feature type="compositionally biased region" description="Basic and acidic residues" evidence="2">
    <location>
        <begin position="158"/>
        <end position="176"/>
    </location>
</feature>
<dbReference type="Proteomes" id="UP000825100">
    <property type="component" value="Chromosome"/>
</dbReference>
<reference evidence="4" key="2">
    <citation type="submission" date="2023-02" db="EMBL/GenBank/DDBJ databases">
        <title>Complete genome sequence of Lactobacillus curvatus CACC879 isolated from Pig feces.</title>
        <authorList>
            <person name="Park S."/>
            <person name="Park M.A."/>
            <person name="Kim D.-H."/>
            <person name="Kim Y."/>
        </authorList>
    </citation>
    <scope>NUCLEOTIDE SEQUENCE</scope>
    <source>
        <strain evidence="4">Curvatus</strain>
        <plasmid evidence="4">p1_CACC879</plasmid>
    </source>
</reference>
<evidence type="ECO:0000313" key="6">
    <source>
        <dbReference type="Proteomes" id="UP001215533"/>
    </source>
</evidence>
<dbReference type="Pfam" id="PF06265">
    <property type="entry name" value="YutD-like"/>
    <property type="match status" value="1"/>
</dbReference>
<feature type="disulfide bond" evidence="1">
    <location>
        <begin position="118"/>
        <end position="122"/>
    </location>
</feature>
<dbReference type="EMBL" id="AP024685">
    <property type="protein sequence ID" value="BCX30268.1"/>
    <property type="molecule type" value="Genomic_DNA"/>
</dbReference>
<geneLocation type="plasmid" evidence="4 6">
    <name>p1_CACC879</name>
</geneLocation>
<keyword evidence="1" id="KW-1015">Disulfide bond</keyword>